<keyword evidence="3" id="KW-1185">Reference proteome</keyword>
<dbReference type="GO" id="GO:0003677">
    <property type="term" value="F:DNA binding"/>
    <property type="evidence" value="ECO:0007669"/>
    <property type="project" value="UniProtKB-KW"/>
</dbReference>
<dbReference type="PANTHER" id="PTHR37299">
    <property type="entry name" value="TRANSCRIPTIONAL REGULATOR-RELATED"/>
    <property type="match status" value="1"/>
</dbReference>
<keyword evidence="2" id="KW-0238">DNA-binding</keyword>
<dbReference type="OrthoDB" id="9809318at2"/>
<dbReference type="EMBL" id="FQZV01000021">
    <property type="protein sequence ID" value="SHJ33493.1"/>
    <property type="molecule type" value="Genomic_DNA"/>
</dbReference>
<protein>
    <submittedName>
        <fullName evidence="2">LytTr DNA-binding domain-containing protein</fullName>
    </submittedName>
</protein>
<proteinExistence type="predicted"/>
<evidence type="ECO:0000259" key="1">
    <source>
        <dbReference type="PROSITE" id="PS50930"/>
    </source>
</evidence>
<dbReference type="AlphaFoldDB" id="A0A1M6IGE2"/>
<dbReference type="SMART" id="SM00850">
    <property type="entry name" value="LytTR"/>
    <property type="match status" value="1"/>
</dbReference>
<dbReference type="Proteomes" id="UP000184536">
    <property type="component" value="Unassembled WGS sequence"/>
</dbReference>
<accession>A0A1M6IGE2</accession>
<dbReference type="PROSITE" id="PS50930">
    <property type="entry name" value="HTH_LYTTR"/>
    <property type="match status" value="1"/>
</dbReference>
<dbReference type="PANTHER" id="PTHR37299:SF1">
    <property type="entry name" value="STAGE 0 SPORULATION PROTEIN A HOMOLOG"/>
    <property type="match status" value="1"/>
</dbReference>
<reference evidence="3" key="1">
    <citation type="submission" date="2016-11" db="EMBL/GenBank/DDBJ databases">
        <authorList>
            <person name="Varghese N."/>
            <person name="Submissions S."/>
        </authorList>
    </citation>
    <scope>NUCLEOTIDE SEQUENCE [LARGE SCALE GENOMIC DNA]</scope>
    <source>
        <strain evidence="3">DSM 17957</strain>
    </source>
</reference>
<gene>
    <name evidence="2" type="ORF">SAMN02745975_01843</name>
</gene>
<dbReference type="Gene3D" id="2.20.25.10">
    <property type="match status" value="1"/>
</dbReference>
<dbReference type="InterPro" id="IPR007492">
    <property type="entry name" value="LytTR_DNA-bd_dom"/>
</dbReference>
<dbReference type="STRING" id="1121919.SAMN02745975_01843"/>
<dbReference type="Gene3D" id="2.40.50.40">
    <property type="match status" value="1"/>
</dbReference>
<dbReference type="InterPro" id="IPR046947">
    <property type="entry name" value="LytR-like"/>
</dbReference>
<feature type="domain" description="HTH LytTR-type" evidence="1">
    <location>
        <begin position="47"/>
        <end position="152"/>
    </location>
</feature>
<evidence type="ECO:0000313" key="2">
    <source>
        <dbReference type="EMBL" id="SHJ33493.1"/>
    </source>
</evidence>
<evidence type="ECO:0000313" key="3">
    <source>
        <dbReference type="Proteomes" id="UP000184536"/>
    </source>
</evidence>
<organism evidence="2 3">
    <name type="scientific">Geosporobacter subterraneus DSM 17957</name>
    <dbReference type="NCBI Taxonomy" id="1121919"/>
    <lineage>
        <taxon>Bacteria</taxon>
        <taxon>Bacillati</taxon>
        <taxon>Bacillota</taxon>
        <taxon>Clostridia</taxon>
        <taxon>Peptostreptococcales</taxon>
        <taxon>Thermotaleaceae</taxon>
        <taxon>Geosporobacter</taxon>
    </lineage>
</organism>
<name>A0A1M6IGE2_9FIRM</name>
<dbReference type="Pfam" id="PF04397">
    <property type="entry name" value="LytTR"/>
    <property type="match status" value="1"/>
</dbReference>
<dbReference type="GO" id="GO:0000156">
    <property type="term" value="F:phosphorelay response regulator activity"/>
    <property type="evidence" value="ECO:0007669"/>
    <property type="project" value="InterPro"/>
</dbReference>
<sequence length="152" mass="18266">MKPFSEERLDITIQRLRKGCTHKLASYDYNQEKMLDCFVNLKLMDKIAVWDQEKIKIIDFQEILYVTVEGRQSVIITEFGRFFVHLNLKELEVKLPKEKFFRTHRAFIINLENIDEISLWFNNTFVVRMKNCRDEIPVSRTFVKEFRNAIGL</sequence>